<organism evidence="3 4">
    <name type="scientific">Streptomyces acidicola</name>
    <dbReference type="NCBI Taxonomy" id="2596892"/>
    <lineage>
        <taxon>Bacteria</taxon>
        <taxon>Bacillati</taxon>
        <taxon>Actinomycetota</taxon>
        <taxon>Actinomycetes</taxon>
        <taxon>Kitasatosporales</taxon>
        <taxon>Streptomycetaceae</taxon>
        <taxon>Streptomyces</taxon>
    </lineage>
</organism>
<feature type="domain" description="Endo-acting ulvan lyase C-terminal" evidence="2">
    <location>
        <begin position="782"/>
        <end position="871"/>
    </location>
</feature>
<dbReference type="SUPFAM" id="SSF48230">
    <property type="entry name" value="Chondroitin AC/alginate lyase"/>
    <property type="match status" value="1"/>
</dbReference>
<dbReference type="AlphaFoldDB" id="A0A5N8WW88"/>
<protein>
    <recommendedName>
        <fullName evidence="2">Endo-acting ulvan lyase C-terminal domain-containing protein</fullName>
    </recommendedName>
</protein>
<name>A0A5N8WW88_9ACTN</name>
<dbReference type="Gene3D" id="1.50.10.100">
    <property type="entry name" value="Chondroitin AC/alginate lyase"/>
    <property type="match status" value="1"/>
</dbReference>
<dbReference type="InterPro" id="IPR008929">
    <property type="entry name" value="Chondroitin_lyas"/>
</dbReference>
<dbReference type="EMBL" id="VMNX01000082">
    <property type="protein sequence ID" value="MPY51076.1"/>
    <property type="molecule type" value="Genomic_DNA"/>
</dbReference>
<feature type="signal peptide" evidence="1">
    <location>
        <begin position="1"/>
        <end position="32"/>
    </location>
</feature>
<dbReference type="InterPro" id="IPR058848">
    <property type="entry name" value="Ulvan_lyase_C"/>
</dbReference>
<evidence type="ECO:0000256" key="1">
    <source>
        <dbReference type="SAM" id="SignalP"/>
    </source>
</evidence>
<dbReference type="Pfam" id="PF26374">
    <property type="entry name" value="Ulvan_lyaseC"/>
    <property type="match status" value="1"/>
</dbReference>
<reference evidence="3 4" key="1">
    <citation type="submission" date="2019-09" db="EMBL/GenBank/DDBJ databases">
        <authorList>
            <person name="Duangmal K."/>
            <person name="Teo W.F.A."/>
            <person name="Lipun K."/>
        </authorList>
    </citation>
    <scope>NUCLEOTIDE SEQUENCE [LARGE SCALE GENOMIC DNA]</scope>
    <source>
        <strain evidence="3 4">K1PN6</strain>
    </source>
</reference>
<feature type="chain" id="PRO_5024362894" description="Endo-acting ulvan lyase C-terminal domain-containing protein" evidence="1">
    <location>
        <begin position="33"/>
        <end position="946"/>
    </location>
</feature>
<dbReference type="RefSeq" id="WP_152865096.1">
    <property type="nucleotide sequence ID" value="NZ_VMNX01000082.1"/>
</dbReference>
<dbReference type="PROSITE" id="PS51318">
    <property type="entry name" value="TAT"/>
    <property type="match status" value="1"/>
</dbReference>
<comment type="caution">
    <text evidence="3">The sequence shown here is derived from an EMBL/GenBank/DDBJ whole genome shotgun (WGS) entry which is preliminary data.</text>
</comment>
<sequence>MPQNIARRRLLLLAAGGGLALALPPLTGAAHAATADATAPADLTHPWIYTDASEKEALIDKITNSDWAKASVEQLKAVIGPLADRHQSDPEWILSRMSMYWKEGQRYTQVYVKKQNFDYGEGNAPVPTVRFDATRGWNSNKNPPLEQRLAYSEDGSMVNQDGVTVPYPETGHMIRLNNEEILGLAQRAAFLHWVTGEEKYAAFASGIYWQWLMGVYYMKPMLDPTKSLGGPGGYEPGGICGYYDYEVIHDPMGGLAAVVYDFLYDYLDAHPHPHAVEIGKGLKELSTEVFKRFIDIGLVRGIATGNWNVNGFAGIVPAMMALDPDDQYADGKGRDYYLAFYTTTTTQYHTALPDILTEYDKVTGLWHESPAYSFGTVGTLLDLAAPVRRQGTDTIAGNDVLRRASLAMGPWLDARGNMVVFGDGRGGSPGYTAFERLLTYYTATGDTTNAAQVAEVLSNAMSAGQYNRNALSSPLDIIFGVDLPTTDDSTTDIRTAYSPHHRHITMKNRNDVAAGLMTTVYGGCNSTDHLNPNGLAIQLYGQGWALSPNCKSYESYTSADYVYSKGPAGANTIVPGYAYGPITVNAMEPAPPADAFVNTTQISQYAQFTDVSADEKRRQVAIIRTSDTTGYYVDVFRSDQADNDYIHHNLGQGLTLADAHGTPLDLTAASDLGTAANAGYKYFTNPVSAGHDGDLRATWTVNASDSSPRIDMRMWMLGREGRTVYRVDGPGTTVNTNVTPNAVNQKPQTTATLIVRQQGNNAATAPFVSVFEPATDGAGTVREVTRLAEGGTFTGLRVRSDGPGELRGRTEYVLSSAGTEAHSPHRDLDFTGAFGVVCTNAGRLRYLYLGNGRDLRHRYHRITADGDAAVAAGLVRDRDGTRYSADGWIRITLPCDGPAHRARVAYETRDGFVFAETTATPADRTVIGRVPAGYDVRIKVVTSHRP</sequence>
<dbReference type="InterPro" id="IPR006311">
    <property type="entry name" value="TAT_signal"/>
</dbReference>
<proteinExistence type="predicted"/>
<dbReference type="Gene3D" id="2.70.98.70">
    <property type="match status" value="1"/>
</dbReference>
<dbReference type="Proteomes" id="UP000373149">
    <property type="component" value="Unassembled WGS sequence"/>
</dbReference>
<gene>
    <name evidence="3" type="ORF">FPZ41_21850</name>
</gene>
<evidence type="ECO:0000313" key="3">
    <source>
        <dbReference type="EMBL" id="MPY51076.1"/>
    </source>
</evidence>
<evidence type="ECO:0000313" key="4">
    <source>
        <dbReference type="Proteomes" id="UP000373149"/>
    </source>
</evidence>
<accession>A0A5N8WW88</accession>
<keyword evidence="1" id="KW-0732">Signal</keyword>
<keyword evidence="4" id="KW-1185">Reference proteome</keyword>
<evidence type="ECO:0000259" key="2">
    <source>
        <dbReference type="Pfam" id="PF26374"/>
    </source>
</evidence>